<dbReference type="FunFam" id="2.30.30.30:FF:000007">
    <property type="entry name" value="Eukaryotic translation initiation factor 5A"/>
    <property type="match status" value="1"/>
</dbReference>
<dbReference type="GO" id="GO:0003723">
    <property type="term" value="F:RNA binding"/>
    <property type="evidence" value="ECO:0007669"/>
    <property type="project" value="UniProtKB-KW"/>
</dbReference>
<dbReference type="Pfam" id="PF21485">
    <property type="entry name" value="IF5A-like_N"/>
    <property type="match status" value="1"/>
</dbReference>
<evidence type="ECO:0000256" key="6">
    <source>
        <dbReference type="ARBA" id="ARBA00022884"/>
    </source>
</evidence>
<evidence type="ECO:0000256" key="3">
    <source>
        <dbReference type="ARBA" id="ARBA00006016"/>
    </source>
</evidence>
<organism evidence="12 13">
    <name type="scientific">Pleuronectes platessa</name>
    <name type="common">European plaice</name>
    <dbReference type="NCBI Taxonomy" id="8262"/>
    <lineage>
        <taxon>Eukaryota</taxon>
        <taxon>Metazoa</taxon>
        <taxon>Chordata</taxon>
        <taxon>Craniata</taxon>
        <taxon>Vertebrata</taxon>
        <taxon>Euteleostomi</taxon>
        <taxon>Actinopterygii</taxon>
        <taxon>Neopterygii</taxon>
        <taxon>Teleostei</taxon>
        <taxon>Neoteleostei</taxon>
        <taxon>Acanthomorphata</taxon>
        <taxon>Carangaria</taxon>
        <taxon>Pleuronectiformes</taxon>
        <taxon>Pleuronectoidei</taxon>
        <taxon>Pleuronectidae</taxon>
        <taxon>Pleuronectes</taxon>
    </lineage>
</organism>
<feature type="domain" description="Translation initiation factor 5A C-terminal" evidence="10">
    <location>
        <begin position="99"/>
        <end position="141"/>
    </location>
</feature>
<evidence type="ECO:0000259" key="10">
    <source>
        <dbReference type="Pfam" id="PF01287"/>
    </source>
</evidence>
<dbReference type="Gene3D" id="2.40.50.140">
    <property type="entry name" value="Nucleic acid-binding proteins"/>
    <property type="match status" value="1"/>
</dbReference>
<accession>A0A9N7V696</accession>
<comment type="similarity">
    <text evidence="3 9">Belongs to the eIF-5A family.</text>
</comment>
<dbReference type="GO" id="GO:0003746">
    <property type="term" value="F:translation elongation factor activity"/>
    <property type="evidence" value="ECO:0007669"/>
    <property type="project" value="UniProtKB-UniRule"/>
</dbReference>
<reference evidence="12" key="1">
    <citation type="submission" date="2020-03" db="EMBL/GenBank/DDBJ databases">
        <authorList>
            <person name="Weist P."/>
        </authorList>
    </citation>
    <scope>NUCLEOTIDE SEQUENCE</scope>
</reference>
<dbReference type="SUPFAM" id="SSF50104">
    <property type="entry name" value="Translation proteins SH3-like domain"/>
    <property type="match status" value="1"/>
</dbReference>
<evidence type="ECO:0000259" key="11">
    <source>
        <dbReference type="Pfam" id="PF21485"/>
    </source>
</evidence>
<dbReference type="InterPro" id="IPR020189">
    <property type="entry name" value="IF5A_C"/>
</dbReference>
<evidence type="ECO:0000256" key="5">
    <source>
        <dbReference type="ARBA" id="ARBA00022768"/>
    </source>
</evidence>
<evidence type="ECO:0000256" key="2">
    <source>
        <dbReference type="ARBA" id="ARBA00004496"/>
    </source>
</evidence>
<feature type="domain" description="Translation initiation factor 5A-like N-terminal" evidence="11">
    <location>
        <begin position="30"/>
        <end position="92"/>
    </location>
</feature>
<comment type="PTM">
    <text evidence="9">eIF-5A seems to be the only eukaryotic protein to have a hypusine residue which is a post-translational modification of a lysine by the addition of a butylamino group.</text>
</comment>
<dbReference type="Proteomes" id="UP001153269">
    <property type="component" value="Unassembled WGS sequence"/>
</dbReference>
<name>A0A9N7V696_PLEPL</name>
<evidence type="ECO:0000313" key="12">
    <source>
        <dbReference type="EMBL" id="CAB1443586.1"/>
    </source>
</evidence>
<dbReference type="NCBIfam" id="TIGR00037">
    <property type="entry name" value="eIF_5A"/>
    <property type="match status" value="1"/>
</dbReference>
<evidence type="ECO:0000313" key="13">
    <source>
        <dbReference type="Proteomes" id="UP001153269"/>
    </source>
</evidence>
<dbReference type="EMBL" id="CADEAL010003132">
    <property type="protein sequence ID" value="CAB1443586.1"/>
    <property type="molecule type" value="Genomic_DNA"/>
</dbReference>
<keyword evidence="7 9" id="KW-0648">Protein biosynthesis</keyword>
<evidence type="ECO:0000256" key="4">
    <source>
        <dbReference type="ARBA" id="ARBA00022490"/>
    </source>
</evidence>
<dbReference type="InterPro" id="IPR001884">
    <property type="entry name" value="IF5A-like"/>
</dbReference>
<dbReference type="InterPro" id="IPR008991">
    <property type="entry name" value="Translation_prot_SH3-like_sf"/>
</dbReference>
<keyword evidence="8 9" id="KW-0385">Hypusine</keyword>
<evidence type="ECO:0000256" key="9">
    <source>
        <dbReference type="RuleBase" id="RU362005"/>
    </source>
</evidence>
<comment type="function">
    <text evidence="9">Translation factor that promotes translation elongation and termination, particularly upon ribosome stalling at specific amino acid sequence contexts. Binds between the exit (E) and peptidyl (P) site of the ribosome and promotes rescue of stalled ribosome: specifically required for efficient translation of polyproline-containing peptides as well as other motifs that stall the ribosome. Acts as ribosome quality control (RQC) cofactor by joining the RQC complex to facilitate peptidyl transfer during CAT tailing step.</text>
</comment>
<dbReference type="InterPro" id="IPR012340">
    <property type="entry name" value="NA-bd_OB-fold"/>
</dbReference>
<comment type="caution">
    <text evidence="12">The sequence shown here is derived from an EMBL/GenBank/DDBJ whole genome shotgun (WGS) entry which is preliminary data.</text>
</comment>
<dbReference type="GO" id="GO:0043022">
    <property type="term" value="F:ribosome binding"/>
    <property type="evidence" value="ECO:0007669"/>
    <property type="project" value="UniProtKB-UniRule"/>
</dbReference>
<dbReference type="PANTHER" id="PTHR11673">
    <property type="entry name" value="TRANSLATION INITIATION FACTOR 5A FAMILY MEMBER"/>
    <property type="match status" value="1"/>
</dbReference>
<dbReference type="AlphaFoldDB" id="A0A9N7V696"/>
<comment type="subcellular location">
    <subcellularLocation>
        <location evidence="2">Cytoplasm</location>
    </subcellularLocation>
    <subcellularLocation>
        <location evidence="1">Endoplasmic reticulum membrane</location>
        <topology evidence="1">Peripheral membrane protein</topology>
        <orientation evidence="1">Cytoplasmic side</orientation>
    </subcellularLocation>
</comment>
<evidence type="ECO:0000256" key="8">
    <source>
        <dbReference type="ARBA" id="ARBA00023071"/>
    </source>
</evidence>
<evidence type="ECO:0000256" key="1">
    <source>
        <dbReference type="ARBA" id="ARBA00004397"/>
    </source>
</evidence>
<dbReference type="GO" id="GO:0045905">
    <property type="term" value="P:positive regulation of translational termination"/>
    <property type="evidence" value="ECO:0007669"/>
    <property type="project" value="UniProtKB-UniRule"/>
</dbReference>
<dbReference type="GO" id="GO:0045901">
    <property type="term" value="P:positive regulation of translational elongation"/>
    <property type="evidence" value="ECO:0007669"/>
    <property type="project" value="UniProtKB-UniRule"/>
</dbReference>
<dbReference type="Gene3D" id="2.30.30.30">
    <property type="match status" value="1"/>
</dbReference>
<proteinExistence type="inferred from homology"/>
<dbReference type="InterPro" id="IPR014722">
    <property type="entry name" value="Rib_uL2_dom2"/>
</dbReference>
<keyword evidence="5" id="KW-0251">Elongation factor</keyword>
<gene>
    <name evidence="12" type="ORF">PLEPLA_LOCUS31302</name>
</gene>
<sequence>MCNYCMECTKHSLLTTMADKEFQFGDSGASTSYPVQCSSLEMDGYVMIKDRPCKIVEMNTSESGKHGHAKVHLVGLDIFTGETHEDIFPSTHNLDVPSVSMKDLLVSGVKDGYLTFVDDNFDTREGPKVPEGELGEKITERGKFETPFVVGF</sequence>
<keyword evidence="13" id="KW-1185">Reference proteome</keyword>
<keyword evidence="4" id="KW-0963">Cytoplasm</keyword>
<keyword evidence="6" id="KW-0694">RNA-binding</keyword>
<dbReference type="Pfam" id="PF01287">
    <property type="entry name" value="eIF-5a"/>
    <property type="match status" value="1"/>
</dbReference>
<dbReference type="GO" id="GO:0005789">
    <property type="term" value="C:endoplasmic reticulum membrane"/>
    <property type="evidence" value="ECO:0007669"/>
    <property type="project" value="UniProtKB-SubCell"/>
</dbReference>
<dbReference type="PIRSF" id="PIRSF003025">
    <property type="entry name" value="eIF5A"/>
    <property type="match status" value="1"/>
</dbReference>
<protein>
    <recommendedName>
        <fullName evidence="9">Eukaryotic translation initiation factor 5A</fullName>
        <shortName evidence="9">eIF-5A</shortName>
    </recommendedName>
</protein>
<evidence type="ECO:0000256" key="7">
    <source>
        <dbReference type="ARBA" id="ARBA00022917"/>
    </source>
</evidence>
<dbReference type="InterPro" id="IPR048670">
    <property type="entry name" value="IF5A-like_N"/>
</dbReference>